<dbReference type="PROSITE" id="PS50977">
    <property type="entry name" value="HTH_TETR_2"/>
    <property type="match status" value="1"/>
</dbReference>
<comment type="caution">
    <text evidence="5">The sequence shown here is derived from an EMBL/GenBank/DDBJ whole genome shotgun (WGS) entry which is preliminary data.</text>
</comment>
<accession>A0A4U5WUN2</accession>
<dbReference type="SUPFAM" id="SSF46689">
    <property type="entry name" value="Homeodomain-like"/>
    <property type="match status" value="1"/>
</dbReference>
<dbReference type="EMBL" id="SZPR01000026">
    <property type="protein sequence ID" value="TKT06129.1"/>
    <property type="molecule type" value="Genomic_DNA"/>
</dbReference>
<dbReference type="Pfam" id="PF18556">
    <property type="entry name" value="TetR_C_35"/>
    <property type="match status" value="1"/>
</dbReference>
<gene>
    <name evidence="5" type="ORF">E4U92_29290</name>
</gene>
<dbReference type="GO" id="GO:0003700">
    <property type="term" value="F:DNA-binding transcription factor activity"/>
    <property type="evidence" value="ECO:0007669"/>
    <property type="project" value="TreeGrafter"/>
</dbReference>
<dbReference type="RefSeq" id="WP_137303453.1">
    <property type="nucleotide sequence ID" value="NZ_BMVD01000017.1"/>
</dbReference>
<dbReference type="Pfam" id="PF00440">
    <property type="entry name" value="TetR_N"/>
    <property type="match status" value="1"/>
</dbReference>
<feature type="region of interest" description="Disordered" evidence="3">
    <location>
        <begin position="1"/>
        <end position="20"/>
    </location>
</feature>
<evidence type="ECO:0000256" key="2">
    <source>
        <dbReference type="PROSITE-ProRule" id="PRU00335"/>
    </source>
</evidence>
<organism evidence="5 6">
    <name type="scientific">Streptomyces galbus</name>
    <dbReference type="NCBI Taxonomy" id="33898"/>
    <lineage>
        <taxon>Bacteria</taxon>
        <taxon>Bacillati</taxon>
        <taxon>Actinomycetota</taxon>
        <taxon>Actinomycetes</taxon>
        <taxon>Kitasatosporales</taxon>
        <taxon>Streptomycetaceae</taxon>
        <taxon>Streptomyces</taxon>
    </lineage>
</organism>
<dbReference type="PANTHER" id="PTHR30055">
    <property type="entry name" value="HTH-TYPE TRANSCRIPTIONAL REGULATOR RUTR"/>
    <property type="match status" value="1"/>
</dbReference>
<dbReference type="InterPro" id="IPR040611">
    <property type="entry name" value="AlkX_C"/>
</dbReference>
<dbReference type="InterPro" id="IPR009057">
    <property type="entry name" value="Homeodomain-like_sf"/>
</dbReference>
<dbReference type="Gene3D" id="1.10.357.10">
    <property type="entry name" value="Tetracycline Repressor, domain 2"/>
    <property type="match status" value="1"/>
</dbReference>
<evidence type="ECO:0000256" key="1">
    <source>
        <dbReference type="ARBA" id="ARBA00023125"/>
    </source>
</evidence>
<reference evidence="5 6" key="1">
    <citation type="submission" date="2019-04" db="EMBL/GenBank/DDBJ databases">
        <title>Streptomyces lasaliensis sp.nov., an Actinomycete isolated from soil which produces the polyether antibiotic lasalocid.</title>
        <authorList>
            <person name="Erwin G."/>
            <person name="Haber C."/>
        </authorList>
    </citation>
    <scope>NUCLEOTIDE SEQUENCE [LARGE SCALE GENOMIC DNA]</scope>
    <source>
        <strain evidence="5 6">DSM 40089</strain>
    </source>
</reference>
<evidence type="ECO:0000313" key="6">
    <source>
        <dbReference type="Proteomes" id="UP000308632"/>
    </source>
</evidence>
<feature type="domain" description="HTH tetR-type" evidence="4">
    <location>
        <begin position="25"/>
        <end position="85"/>
    </location>
</feature>
<feature type="DNA-binding region" description="H-T-H motif" evidence="2">
    <location>
        <begin position="48"/>
        <end position="67"/>
    </location>
</feature>
<dbReference type="InterPro" id="IPR050109">
    <property type="entry name" value="HTH-type_TetR-like_transc_reg"/>
</dbReference>
<dbReference type="PANTHER" id="PTHR30055:SF146">
    <property type="entry name" value="HTH-TYPE TRANSCRIPTIONAL DUAL REGULATOR CECR"/>
    <property type="match status" value="1"/>
</dbReference>
<dbReference type="AlphaFoldDB" id="A0A4U5WUN2"/>
<evidence type="ECO:0000259" key="4">
    <source>
        <dbReference type="PROSITE" id="PS50977"/>
    </source>
</evidence>
<dbReference type="InterPro" id="IPR001647">
    <property type="entry name" value="HTH_TetR"/>
</dbReference>
<name>A0A4U5WUN2_STRGB</name>
<dbReference type="Proteomes" id="UP000308632">
    <property type="component" value="Unassembled WGS sequence"/>
</dbReference>
<evidence type="ECO:0000313" key="5">
    <source>
        <dbReference type="EMBL" id="TKT06129.1"/>
    </source>
</evidence>
<protein>
    <submittedName>
        <fullName evidence="5">TetR/AcrR family transcriptional regulator</fullName>
    </submittedName>
</protein>
<keyword evidence="1 2" id="KW-0238">DNA-binding</keyword>
<dbReference type="PRINTS" id="PR00455">
    <property type="entry name" value="HTHTETR"/>
</dbReference>
<proteinExistence type="predicted"/>
<dbReference type="GO" id="GO:0000976">
    <property type="term" value="F:transcription cis-regulatory region binding"/>
    <property type="evidence" value="ECO:0007669"/>
    <property type="project" value="TreeGrafter"/>
</dbReference>
<sequence length="223" mass="24049">MEDASSAPAQGRAAAAVPPREAWRRKMREDVLDAARSMAAERGWDAVSLSQVAARAEVSRPSVYKEFGSRGGLSRALVQREAERFLGGVAAALRRPAATASDALSAAVLHALREARDNTLVASVVQAAREGSDSLLPYLTTRSEPVVAGARELVRSWYQAHYRHHDDVRTDQAADVIVRLTLSCIVLPPPAHSLHETAEFITAAALGVLERRADPPRPDDAMT</sequence>
<evidence type="ECO:0000256" key="3">
    <source>
        <dbReference type="SAM" id="MobiDB-lite"/>
    </source>
</evidence>